<gene>
    <name evidence="2" type="ORF">JTY93_28770</name>
</gene>
<proteinExistence type="predicted"/>
<geneLocation type="plasmid" evidence="2 3">
    <name>pSDM007</name>
</geneLocation>
<dbReference type="InterPro" id="IPR036565">
    <property type="entry name" value="Mur-like_cat_sf"/>
</dbReference>
<dbReference type="RefSeq" id="WP_205519056.1">
    <property type="nucleotide sequence ID" value="NZ_CP070507.1"/>
</dbReference>
<accession>A0ABX7K5J9</accession>
<name>A0ABX7K5J9_9PSED</name>
<dbReference type="SUPFAM" id="SSF53623">
    <property type="entry name" value="MurD-like peptide ligases, catalytic domain"/>
    <property type="match status" value="1"/>
</dbReference>
<protein>
    <recommendedName>
        <fullName evidence="1">Mur ligase central domain-containing protein</fullName>
    </recommendedName>
</protein>
<sequence length="97" mass="9990">MITNAGLDHIAGFGGSEGAARANGEMFAAMDDAGIALLNADDPCFPIWTALANGRRIIGYSLSSAQVDVQGGVAFHGIRRAARDPITVGGASTSNWR</sequence>
<organism evidence="2 3">
    <name type="scientific">Pseudomonas hygromyciniae</name>
    <dbReference type="NCBI Taxonomy" id="2812000"/>
    <lineage>
        <taxon>Bacteria</taxon>
        <taxon>Pseudomonadati</taxon>
        <taxon>Pseudomonadota</taxon>
        <taxon>Gammaproteobacteria</taxon>
        <taxon>Pseudomonadales</taxon>
        <taxon>Pseudomonadaceae</taxon>
        <taxon>Pseudomonas</taxon>
    </lineage>
</organism>
<evidence type="ECO:0000313" key="2">
    <source>
        <dbReference type="EMBL" id="QSB42554.1"/>
    </source>
</evidence>
<evidence type="ECO:0000259" key="1">
    <source>
        <dbReference type="Pfam" id="PF08245"/>
    </source>
</evidence>
<dbReference type="Proteomes" id="UP000663249">
    <property type="component" value="Plasmid pSDM007"/>
</dbReference>
<feature type="domain" description="Mur ligase central" evidence="1">
    <location>
        <begin position="1"/>
        <end position="68"/>
    </location>
</feature>
<dbReference type="InterPro" id="IPR013221">
    <property type="entry name" value="Mur_ligase_cen"/>
</dbReference>
<dbReference type="Gene3D" id="3.40.1190.10">
    <property type="entry name" value="Mur-like, catalytic domain"/>
    <property type="match status" value="1"/>
</dbReference>
<dbReference type="Pfam" id="PF08245">
    <property type="entry name" value="Mur_ligase_M"/>
    <property type="match status" value="1"/>
</dbReference>
<dbReference type="EMBL" id="CP070507">
    <property type="protein sequence ID" value="QSB42554.1"/>
    <property type="molecule type" value="Genomic_DNA"/>
</dbReference>
<keyword evidence="3" id="KW-1185">Reference proteome</keyword>
<evidence type="ECO:0000313" key="3">
    <source>
        <dbReference type="Proteomes" id="UP000663249"/>
    </source>
</evidence>
<keyword evidence="2" id="KW-0614">Plasmid</keyword>
<reference evidence="2 3" key="1">
    <citation type="submission" date="2021-02" db="EMBL/GenBank/DDBJ databases">
        <title>Genomic and phenotypic characterization of Pseudomonas hygromyciniae, a novel bacterial species discovered from a commercially purchased antibiotic vial.</title>
        <authorList>
            <person name="Turner T.L."/>
            <person name="Mitra S.D."/>
            <person name="Kochan T.J."/>
            <person name="Pincus N.B."/>
            <person name="Lebrun-Corbin M."/>
            <person name="Cheung B."/>
            <person name="Gatesy S.W."/>
            <person name="Afzal T."/>
            <person name="Ozer E.A."/>
            <person name="Hauser A.R."/>
        </authorList>
    </citation>
    <scope>NUCLEOTIDE SEQUENCE [LARGE SCALE GENOMIC DNA]</scope>
    <source>
        <strain evidence="2 3">SDM007</strain>
        <plasmid evidence="2 3">pSDM007</plasmid>
    </source>
</reference>